<gene>
    <name evidence="1" type="ORF">SAMN05421786_102539</name>
</gene>
<name>A0A1N7MF69_9FLAO</name>
<dbReference type="RefSeq" id="WP_076551604.1">
    <property type="nucleotide sequence ID" value="NZ_FTOL01000002.1"/>
</dbReference>
<dbReference type="OrthoDB" id="1328932at2"/>
<dbReference type="EMBL" id="FTOL01000002">
    <property type="protein sequence ID" value="SIS84743.1"/>
    <property type="molecule type" value="Genomic_DNA"/>
</dbReference>
<sequence length="438" mass="51236">MKTNSYFDLSAFEKVEDIIYLDEPILSHLKLNEKDYFLYLVDSIEDYDVFLFFEIDTDTILKYLTKSISLREIIKGNNILLILEQDYEGTVINTQSILCESLSEDYLPETNSFLEYEPLENSFYYEMINDYNRKLYLHDLRKNAFYLKFSTNDRKYGDTIGLRELTNTLLTNLSTSFKHFVTIDFEKKFNSIIPEDNKRNKVLKSVFADTDLRMVDLNFGSFEIGLSTDKLMKSNIEFKEVKEWADNVGDNYKKIVLDNDITNTELATILNNYTDEERNQIFEPVLRIVENNNYNLKVKGSVGEKYSNLGLNNKEVSSKIVTKIKKVDNIQQKHLELITVTTIIDKNSNKKTINLDNTLFSSIESTEYLLGYSDFKKYGYNNVPNGIKITILIENNDTYIVLRANYNENAFEVRVDNDKIEEGIKKMVDKIYEYTINL</sequence>
<accession>A0A1N7MF69</accession>
<evidence type="ECO:0000313" key="1">
    <source>
        <dbReference type="EMBL" id="SIS84743.1"/>
    </source>
</evidence>
<organism evidence="1 2">
    <name type="scientific">Chryseobacterium ureilyticum</name>
    <dbReference type="NCBI Taxonomy" id="373668"/>
    <lineage>
        <taxon>Bacteria</taxon>
        <taxon>Pseudomonadati</taxon>
        <taxon>Bacteroidota</taxon>
        <taxon>Flavobacteriia</taxon>
        <taxon>Flavobacteriales</taxon>
        <taxon>Weeksellaceae</taxon>
        <taxon>Chryseobacterium group</taxon>
        <taxon>Chryseobacterium</taxon>
    </lineage>
</organism>
<keyword evidence="2" id="KW-1185">Reference proteome</keyword>
<dbReference type="AlphaFoldDB" id="A0A1N7MF69"/>
<reference evidence="2" key="1">
    <citation type="submission" date="2017-01" db="EMBL/GenBank/DDBJ databases">
        <authorList>
            <person name="Varghese N."/>
            <person name="Submissions S."/>
        </authorList>
    </citation>
    <scope>NUCLEOTIDE SEQUENCE [LARGE SCALE GENOMIC DNA]</scope>
    <source>
        <strain evidence="2">DSM 18017</strain>
    </source>
</reference>
<evidence type="ECO:0000313" key="2">
    <source>
        <dbReference type="Proteomes" id="UP000186744"/>
    </source>
</evidence>
<dbReference type="Proteomes" id="UP000186744">
    <property type="component" value="Unassembled WGS sequence"/>
</dbReference>
<dbReference type="STRING" id="373668.SAMN05421786_102539"/>
<proteinExistence type="predicted"/>
<protein>
    <submittedName>
        <fullName evidence="1">Uncharacterized protein</fullName>
    </submittedName>
</protein>